<dbReference type="SUPFAM" id="SSF47090">
    <property type="entry name" value="PGBD-like"/>
    <property type="match status" value="1"/>
</dbReference>
<accession>A0ABT3KXJ9</accession>
<evidence type="ECO:0000256" key="1">
    <source>
        <dbReference type="SAM" id="MobiDB-lite"/>
    </source>
</evidence>
<dbReference type="NCBIfam" id="TIGR02283">
    <property type="entry name" value="MltB_2"/>
    <property type="match status" value="1"/>
</dbReference>
<evidence type="ECO:0000259" key="3">
    <source>
        <dbReference type="Pfam" id="PF01471"/>
    </source>
</evidence>
<dbReference type="InterPro" id="IPR011970">
    <property type="entry name" value="MltB_2"/>
</dbReference>
<feature type="chain" id="PRO_5046821626" evidence="2">
    <location>
        <begin position="30"/>
        <end position="435"/>
    </location>
</feature>
<dbReference type="Proteomes" id="UP001208935">
    <property type="component" value="Unassembled WGS sequence"/>
</dbReference>
<name>A0ABT3KXJ9_9BURK</name>
<keyword evidence="6" id="KW-1185">Reference proteome</keyword>
<dbReference type="CDD" id="cd13399">
    <property type="entry name" value="Slt35-like"/>
    <property type="match status" value="1"/>
</dbReference>
<sequence>MQRNTIPSPRQPLSLWMPLVAAITAAGCAAGPPHPSSGATRTPAPSTGAAHADSAAPADAAGFAAWLAAFSPQALAAGIRPDSVRQVLGRAQLLPRVLQLEYNQPEFSRPPWTYLDGAVSAPRIAQGQVQRAKHRDALDAAAARYGVPAPVLTAIWGMESDYGRYLGTFRTVDALATLAYAGRRRDWARTELLAALRIIDQGDIAAEAMLGSWAGAMGHTQFLPSVYLAQAVDADGDGRRDIWGSIPDVAASTARFLADVGWQTQEPWGCEIRLPDGFDHARAESDVRQSAEQWAAEGLRGVDGQALPALASAAVIEPAGARGPAFLVGQNFRSLLRYNNSTHYALAVALLAQRIDAGPGVVADWPRDLQPLSRGQMQQLQTILNAQGYDSGASDGVYGPATRAGLRRYQQSRGQVPDGYPTLELLQSLQSSPGG</sequence>
<dbReference type="Gene3D" id="1.10.530.10">
    <property type="match status" value="1"/>
</dbReference>
<protein>
    <submittedName>
        <fullName evidence="5">Lytic murein transglycosylase</fullName>
    </submittedName>
</protein>
<gene>
    <name evidence="5" type="ORF">D5039_18440</name>
</gene>
<dbReference type="Pfam" id="PF01471">
    <property type="entry name" value="PG_binding_1"/>
    <property type="match status" value="1"/>
</dbReference>
<dbReference type="InterPro" id="IPR036366">
    <property type="entry name" value="PGBDSf"/>
</dbReference>
<evidence type="ECO:0000259" key="4">
    <source>
        <dbReference type="Pfam" id="PF13406"/>
    </source>
</evidence>
<feature type="domain" description="Transglycosylase SLT" evidence="4">
    <location>
        <begin position="63"/>
        <end position="353"/>
    </location>
</feature>
<evidence type="ECO:0000256" key="2">
    <source>
        <dbReference type="SAM" id="SignalP"/>
    </source>
</evidence>
<dbReference type="InterPro" id="IPR023346">
    <property type="entry name" value="Lysozyme-like_dom_sf"/>
</dbReference>
<feature type="domain" description="Peptidoglycan binding-like" evidence="3">
    <location>
        <begin position="375"/>
        <end position="429"/>
    </location>
</feature>
<dbReference type="PROSITE" id="PS51257">
    <property type="entry name" value="PROKAR_LIPOPROTEIN"/>
    <property type="match status" value="1"/>
</dbReference>
<dbReference type="InterPro" id="IPR043426">
    <property type="entry name" value="MltB-like"/>
</dbReference>
<evidence type="ECO:0000313" key="6">
    <source>
        <dbReference type="Proteomes" id="UP001208935"/>
    </source>
</evidence>
<dbReference type="EMBL" id="QZCW01000003">
    <property type="protein sequence ID" value="MCW5323048.1"/>
    <property type="molecule type" value="Genomic_DNA"/>
</dbReference>
<dbReference type="InterPro" id="IPR036365">
    <property type="entry name" value="PGBD-like_sf"/>
</dbReference>
<feature type="signal peptide" evidence="2">
    <location>
        <begin position="1"/>
        <end position="29"/>
    </location>
</feature>
<evidence type="ECO:0000313" key="5">
    <source>
        <dbReference type="EMBL" id="MCW5323048.1"/>
    </source>
</evidence>
<proteinExistence type="predicted"/>
<keyword evidence="2" id="KW-0732">Signal</keyword>
<dbReference type="InterPro" id="IPR002477">
    <property type="entry name" value="Peptidoglycan-bd-like"/>
</dbReference>
<dbReference type="Pfam" id="PF13406">
    <property type="entry name" value="SLT_2"/>
    <property type="match status" value="1"/>
</dbReference>
<organism evidence="5 6">
    <name type="scientific">Verminephrobacter aporrectodeae subsp. tuberculatae</name>
    <dbReference type="NCBI Taxonomy" id="1110392"/>
    <lineage>
        <taxon>Bacteria</taxon>
        <taxon>Pseudomonadati</taxon>
        <taxon>Pseudomonadota</taxon>
        <taxon>Betaproteobacteria</taxon>
        <taxon>Burkholderiales</taxon>
        <taxon>Comamonadaceae</taxon>
        <taxon>Verminephrobacter</taxon>
    </lineage>
</organism>
<dbReference type="RefSeq" id="WP_265664444.1">
    <property type="nucleotide sequence ID" value="NZ_RCAQ01000017.1"/>
</dbReference>
<dbReference type="PANTHER" id="PTHR30163:SF8">
    <property type="entry name" value="LYTIC MUREIN TRANSGLYCOSYLASE"/>
    <property type="match status" value="1"/>
</dbReference>
<reference evidence="6" key="1">
    <citation type="submission" date="2023-07" db="EMBL/GenBank/DDBJ databases">
        <title>Verminephrobacter genomes.</title>
        <authorList>
            <person name="Lund M.B."/>
        </authorList>
    </citation>
    <scope>NUCLEOTIDE SEQUENCE [LARGE SCALE GENOMIC DNA]</scope>
    <source>
        <strain evidence="6">AtM5-05</strain>
    </source>
</reference>
<comment type="caution">
    <text evidence="5">The sequence shown here is derived from an EMBL/GenBank/DDBJ whole genome shotgun (WGS) entry which is preliminary data.</text>
</comment>
<dbReference type="Gene3D" id="1.10.101.10">
    <property type="entry name" value="PGBD-like superfamily/PGBD"/>
    <property type="match status" value="1"/>
</dbReference>
<feature type="region of interest" description="Disordered" evidence="1">
    <location>
        <begin position="30"/>
        <end position="53"/>
    </location>
</feature>
<dbReference type="Gene3D" id="1.10.8.350">
    <property type="entry name" value="Bacterial muramidase"/>
    <property type="match status" value="1"/>
</dbReference>
<dbReference type="InterPro" id="IPR031304">
    <property type="entry name" value="SLT_2"/>
</dbReference>
<dbReference type="PANTHER" id="PTHR30163">
    <property type="entry name" value="MEMBRANE-BOUND LYTIC MUREIN TRANSGLYCOSYLASE B"/>
    <property type="match status" value="1"/>
</dbReference>
<dbReference type="SUPFAM" id="SSF53955">
    <property type="entry name" value="Lysozyme-like"/>
    <property type="match status" value="1"/>
</dbReference>
<feature type="compositionally biased region" description="Low complexity" evidence="1">
    <location>
        <begin position="44"/>
        <end position="53"/>
    </location>
</feature>